<feature type="compositionally biased region" description="Pro residues" evidence="1">
    <location>
        <begin position="83"/>
        <end position="94"/>
    </location>
</feature>
<name>A0A6I8PAR4_ORNAN</name>
<dbReference type="AlphaFoldDB" id="A0A6I8PAR4"/>
<dbReference type="Proteomes" id="UP000002279">
    <property type="component" value="Unplaced"/>
</dbReference>
<feature type="compositionally biased region" description="Pro residues" evidence="1">
    <location>
        <begin position="38"/>
        <end position="49"/>
    </location>
</feature>
<proteinExistence type="predicted"/>
<keyword evidence="3" id="KW-1185">Reference proteome</keyword>
<reference evidence="2" key="1">
    <citation type="submission" date="2025-08" db="UniProtKB">
        <authorList>
            <consortium name="Ensembl"/>
        </authorList>
    </citation>
    <scope>IDENTIFICATION</scope>
    <source>
        <strain evidence="2">Glennie</strain>
    </source>
</reference>
<evidence type="ECO:0000313" key="2">
    <source>
        <dbReference type="Ensembl" id="ENSOANP00000051015.1"/>
    </source>
</evidence>
<dbReference type="Ensembl" id="ENSOANT00000049759.1">
    <property type="protein sequence ID" value="ENSOANP00000051015.1"/>
    <property type="gene ID" value="ENSOANG00000039856.1"/>
</dbReference>
<feature type="region of interest" description="Disordered" evidence="1">
    <location>
        <begin position="30"/>
        <end position="141"/>
    </location>
</feature>
<dbReference type="Bgee" id="ENSOANG00000039856">
    <property type="expression patterns" value="Expressed in testis and 7 other cell types or tissues"/>
</dbReference>
<feature type="compositionally biased region" description="Basic residues" evidence="1">
    <location>
        <begin position="130"/>
        <end position="141"/>
    </location>
</feature>
<sequence length="141" mass="15319">MVGMPYPNIKSPELQEKMAYLDQTLVSVWRPCCSSPGEPAPSPPRTPLRPRPDPPPHPRVSCLPSSTVRRGLALPDGDRQLPAPTPPLPPPGPDPSHAQCEAERVGPRPPQTSPHSRGKQRHGVMTQGARGRRHPRPVSIS</sequence>
<reference evidence="2" key="2">
    <citation type="submission" date="2025-09" db="UniProtKB">
        <authorList>
            <consortium name="Ensembl"/>
        </authorList>
    </citation>
    <scope>IDENTIFICATION</scope>
    <source>
        <strain evidence="2">Glennie</strain>
    </source>
</reference>
<organism evidence="2 3">
    <name type="scientific">Ornithorhynchus anatinus</name>
    <name type="common">Duckbill platypus</name>
    <dbReference type="NCBI Taxonomy" id="9258"/>
    <lineage>
        <taxon>Eukaryota</taxon>
        <taxon>Metazoa</taxon>
        <taxon>Chordata</taxon>
        <taxon>Craniata</taxon>
        <taxon>Vertebrata</taxon>
        <taxon>Euteleostomi</taxon>
        <taxon>Mammalia</taxon>
        <taxon>Monotremata</taxon>
        <taxon>Ornithorhynchidae</taxon>
        <taxon>Ornithorhynchus</taxon>
    </lineage>
</organism>
<evidence type="ECO:0000313" key="3">
    <source>
        <dbReference type="Proteomes" id="UP000002279"/>
    </source>
</evidence>
<evidence type="ECO:0000256" key="1">
    <source>
        <dbReference type="SAM" id="MobiDB-lite"/>
    </source>
</evidence>
<accession>A0A6I8PAR4</accession>
<dbReference type="InParanoid" id="A0A6I8PAR4"/>
<protein>
    <submittedName>
        <fullName evidence="2">Uncharacterized protein</fullName>
    </submittedName>
</protein>